<evidence type="ECO:0000313" key="2">
    <source>
        <dbReference type="Proteomes" id="UP000270094"/>
    </source>
</evidence>
<gene>
    <name evidence="1" type="ORF">SVUK_LOCUS17501</name>
</gene>
<accession>A0A3P7JNQ2</accession>
<dbReference type="AlphaFoldDB" id="A0A3P7JNQ2"/>
<sequence length="148" mass="15450">MLLFVDKGPLVSDVGKSLVLMLLIVEGPVLDDATNGFALEVSIVAGPAVANATEGSVFTLFIFEASVVDDGTEGPELKVLIFKGPVAADVTDVFMCIASSVFVVAVEDAIGRLVFMVLNVGCPAVDISTDGRPEILTNTKKDTSFSLL</sequence>
<dbReference type="EMBL" id="UYYB01117980">
    <property type="protein sequence ID" value="VDM82503.1"/>
    <property type="molecule type" value="Genomic_DNA"/>
</dbReference>
<name>A0A3P7JNQ2_STRVU</name>
<reference evidence="1 2" key="1">
    <citation type="submission" date="2018-11" db="EMBL/GenBank/DDBJ databases">
        <authorList>
            <consortium name="Pathogen Informatics"/>
        </authorList>
    </citation>
    <scope>NUCLEOTIDE SEQUENCE [LARGE SCALE GENOMIC DNA]</scope>
</reference>
<organism evidence="1 2">
    <name type="scientific">Strongylus vulgaris</name>
    <name type="common">Blood worm</name>
    <dbReference type="NCBI Taxonomy" id="40348"/>
    <lineage>
        <taxon>Eukaryota</taxon>
        <taxon>Metazoa</taxon>
        <taxon>Ecdysozoa</taxon>
        <taxon>Nematoda</taxon>
        <taxon>Chromadorea</taxon>
        <taxon>Rhabditida</taxon>
        <taxon>Rhabditina</taxon>
        <taxon>Rhabditomorpha</taxon>
        <taxon>Strongyloidea</taxon>
        <taxon>Strongylidae</taxon>
        <taxon>Strongylus</taxon>
    </lineage>
</organism>
<protein>
    <submittedName>
        <fullName evidence="1">Uncharacterized protein</fullName>
    </submittedName>
</protein>
<evidence type="ECO:0000313" key="1">
    <source>
        <dbReference type="EMBL" id="VDM82503.1"/>
    </source>
</evidence>
<keyword evidence="2" id="KW-1185">Reference proteome</keyword>
<dbReference type="Proteomes" id="UP000270094">
    <property type="component" value="Unassembled WGS sequence"/>
</dbReference>
<proteinExistence type="predicted"/>